<name>A0ABU8F2C5_9BACI</name>
<dbReference type="Gene3D" id="2.30.40.10">
    <property type="entry name" value="Urease, subunit C, domain 1"/>
    <property type="match status" value="1"/>
</dbReference>
<dbReference type="InterPro" id="IPR051781">
    <property type="entry name" value="Metallo-dep_Hydrolase"/>
</dbReference>
<dbReference type="RefSeq" id="WP_336496704.1">
    <property type="nucleotide sequence ID" value="NZ_JBAWSY010000002.1"/>
</dbReference>
<dbReference type="InterPro" id="IPR011059">
    <property type="entry name" value="Metal-dep_hydrolase_composite"/>
</dbReference>
<dbReference type="SUPFAM" id="SSF51556">
    <property type="entry name" value="Metallo-dependent hydrolases"/>
    <property type="match status" value="1"/>
</dbReference>
<evidence type="ECO:0000259" key="1">
    <source>
        <dbReference type="Pfam" id="PF01979"/>
    </source>
</evidence>
<dbReference type="EMBL" id="JBAWSY010000002">
    <property type="protein sequence ID" value="MEI4769162.1"/>
    <property type="molecule type" value="Genomic_DNA"/>
</dbReference>
<dbReference type="PANTHER" id="PTHR43135">
    <property type="entry name" value="ALPHA-D-RIBOSE 1-METHYLPHOSPHONATE 5-TRIPHOSPHATE DIPHOSPHATASE"/>
    <property type="match status" value="1"/>
</dbReference>
<dbReference type="InterPro" id="IPR032466">
    <property type="entry name" value="Metal_Hydrolase"/>
</dbReference>
<evidence type="ECO:0000313" key="3">
    <source>
        <dbReference type="Proteomes" id="UP001364890"/>
    </source>
</evidence>
<accession>A0ABU8F2C5</accession>
<dbReference type="Pfam" id="PF01979">
    <property type="entry name" value="Amidohydro_1"/>
    <property type="match status" value="1"/>
</dbReference>
<feature type="domain" description="Amidohydrolase-related" evidence="1">
    <location>
        <begin position="58"/>
        <end position="385"/>
    </location>
</feature>
<organism evidence="2 3">
    <name type="scientific">Psychrobacillus mangrovi</name>
    <dbReference type="NCBI Taxonomy" id="3117745"/>
    <lineage>
        <taxon>Bacteria</taxon>
        <taxon>Bacillati</taxon>
        <taxon>Bacillota</taxon>
        <taxon>Bacilli</taxon>
        <taxon>Bacillales</taxon>
        <taxon>Bacillaceae</taxon>
        <taxon>Psychrobacillus</taxon>
    </lineage>
</organism>
<comment type="caution">
    <text evidence="2">The sequence shown here is derived from an EMBL/GenBank/DDBJ whole genome shotgun (WGS) entry which is preliminary data.</text>
</comment>
<gene>
    <name evidence="2" type="ORF">WAX74_05730</name>
</gene>
<protein>
    <submittedName>
        <fullName evidence="2">Amidohydrolase family protein</fullName>
    </submittedName>
</protein>
<dbReference type="Proteomes" id="UP001364890">
    <property type="component" value="Unassembled WGS sequence"/>
</dbReference>
<proteinExistence type="predicted"/>
<evidence type="ECO:0000313" key="2">
    <source>
        <dbReference type="EMBL" id="MEI4769162.1"/>
    </source>
</evidence>
<dbReference type="InterPro" id="IPR006680">
    <property type="entry name" value="Amidohydro-rel"/>
</dbReference>
<dbReference type="Gene3D" id="3.20.20.140">
    <property type="entry name" value="Metal-dependent hydrolases"/>
    <property type="match status" value="1"/>
</dbReference>
<reference evidence="2 3" key="1">
    <citation type="submission" date="2024-01" db="EMBL/GenBank/DDBJ databases">
        <title>Seven novel Bacillus-like species.</title>
        <authorList>
            <person name="Liu G."/>
        </authorList>
    </citation>
    <scope>NUCLEOTIDE SEQUENCE [LARGE SCALE GENOMIC DNA]</scope>
    <source>
        <strain evidence="2 3">FJAT-51614</strain>
    </source>
</reference>
<sequence>MNNSYIVRGKKLVTVSKLGTLHDGAMLIENGKILDVGQWVNFRTQYLSIPVIDYSKYVITPSLVDCHTHLLEFAPRSLYPITSETHFLASKSILLHAISSGITAIGEQICGNPFCDFSKVDYQQAIHDLPINVSFATTSISIGFEKIAHFSFVTKSQIIKKDDLINPSLVKRIALASEYPGENIFINATPANFRKEEVPRAGEVIYSLEDMRLITDIYHSLDKKIGAHVAGEKGIELALEAGVDVLHHAHGISDEQLDKTSQKGLKIVATPMGGTHLSPNSPDEILRMVSKNIPVSISTDAYLPPYSGTSWLPFQNQALQGPDVLMLIAQPSMQLLKNNQYDENEILALITDNPAEILGKDHQFGRLEKGLDANFLVAEGIPGLEITEVEKLIKVFYLGKKVIDRKVL</sequence>
<dbReference type="PANTHER" id="PTHR43135:SF3">
    <property type="entry name" value="ALPHA-D-RIBOSE 1-METHYLPHOSPHONATE 5-TRIPHOSPHATE DIPHOSPHATASE"/>
    <property type="match status" value="1"/>
</dbReference>
<keyword evidence="3" id="KW-1185">Reference proteome</keyword>
<dbReference type="SUPFAM" id="SSF51338">
    <property type="entry name" value="Composite domain of metallo-dependent hydrolases"/>
    <property type="match status" value="1"/>
</dbReference>